<organism evidence="3 4">
    <name type="scientific">Gallibacterium anatis</name>
    <dbReference type="NCBI Taxonomy" id="750"/>
    <lineage>
        <taxon>Bacteria</taxon>
        <taxon>Pseudomonadati</taxon>
        <taxon>Pseudomonadota</taxon>
        <taxon>Gammaproteobacteria</taxon>
        <taxon>Pasteurellales</taxon>
        <taxon>Pasteurellaceae</taxon>
        <taxon>Gallibacterium</taxon>
    </lineage>
</organism>
<feature type="domain" description="Bacterial Ig" evidence="2">
    <location>
        <begin position="187"/>
        <end position="233"/>
    </location>
</feature>
<feature type="compositionally biased region" description="Polar residues" evidence="1">
    <location>
        <begin position="25"/>
        <end position="34"/>
    </location>
</feature>
<dbReference type="Pfam" id="PF17936">
    <property type="entry name" value="Big_6"/>
    <property type="match status" value="3"/>
</dbReference>
<dbReference type="PATRIC" id="fig|750.22.peg.2094"/>
<dbReference type="GO" id="GO:0005975">
    <property type="term" value="P:carbohydrate metabolic process"/>
    <property type="evidence" value="ECO:0007669"/>
    <property type="project" value="TreeGrafter"/>
</dbReference>
<dbReference type="InterPro" id="IPR041498">
    <property type="entry name" value="Big_6"/>
</dbReference>
<accession>A0A1A7P764</accession>
<evidence type="ECO:0000256" key="1">
    <source>
        <dbReference type="SAM" id="MobiDB-lite"/>
    </source>
</evidence>
<feature type="domain" description="Bacterial Ig" evidence="2">
    <location>
        <begin position="18"/>
        <end position="99"/>
    </location>
</feature>
<dbReference type="PANTHER" id="PTHR22901">
    <property type="entry name" value="SIALATE O-ACETYLESTERASE"/>
    <property type="match status" value="1"/>
</dbReference>
<dbReference type="SUPFAM" id="SSF69322">
    <property type="entry name" value="Tricorn protease domain 2"/>
    <property type="match status" value="1"/>
</dbReference>
<dbReference type="OrthoDB" id="5672272at2"/>
<feature type="domain" description="Bacterial Ig" evidence="2">
    <location>
        <begin position="102"/>
        <end position="183"/>
    </location>
</feature>
<gene>
    <name evidence="3" type="ORF">QV03_10230</name>
</gene>
<evidence type="ECO:0000313" key="3">
    <source>
        <dbReference type="EMBL" id="OBW97054.1"/>
    </source>
</evidence>
<feature type="region of interest" description="Disordered" evidence="1">
    <location>
        <begin position="1"/>
        <end position="234"/>
    </location>
</feature>
<reference evidence="3 4" key="1">
    <citation type="submission" date="2014-11" db="EMBL/GenBank/DDBJ databases">
        <title>Pan-genome of Gallibacterium spp.</title>
        <authorList>
            <person name="Kudirkiene E."/>
            <person name="Bojesen A.M."/>
        </authorList>
    </citation>
    <scope>NUCLEOTIDE SEQUENCE [LARGE SCALE GENOMIC DNA]</scope>
    <source>
        <strain evidence="3 4">F 279</strain>
    </source>
</reference>
<name>A0A1A7P764_9PAST</name>
<feature type="compositionally biased region" description="Low complexity" evidence="1">
    <location>
        <begin position="14"/>
        <end position="23"/>
    </location>
</feature>
<evidence type="ECO:0000259" key="2">
    <source>
        <dbReference type="Pfam" id="PF17936"/>
    </source>
</evidence>
<dbReference type="Gene3D" id="2.60.40.10">
    <property type="entry name" value="Immunoglobulins"/>
    <property type="match status" value="3"/>
</dbReference>
<feature type="non-terminal residue" evidence="3">
    <location>
        <position position="234"/>
    </location>
</feature>
<evidence type="ECO:0000313" key="4">
    <source>
        <dbReference type="Proteomes" id="UP000092643"/>
    </source>
</evidence>
<dbReference type="InterPro" id="IPR013783">
    <property type="entry name" value="Ig-like_fold"/>
</dbReference>
<dbReference type="Proteomes" id="UP000092643">
    <property type="component" value="Unassembled WGS sequence"/>
</dbReference>
<proteinExistence type="predicted"/>
<dbReference type="RefSeq" id="WP_155759674.1">
    <property type="nucleotide sequence ID" value="NZ_JTJO01000053.1"/>
</dbReference>
<dbReference type="PROSITE" id="PS50890">
    <property type="entry name" value="PUA"/>
    <property type="match status" value="2"/>
</dbReference>
<comment type="caution">
    <text evidence="3">The sequence shown here is derived from an EMBL/GenBank/DDBJ whole genome shotgun (WGS) entry which is preliminary data.</text>
</comment>
<sequence length="234" mass="23633">MARGGSSAHSAPSDTTPPDQPTDVVISNNGNQITGKAEPGSKITIKDDQGNVIANGKADEQGNFLIDLNPPKNNGEQVEVTATDNAGNTSTPTDVIAPDTPPNKPDNLDVSDDGAHVTGTAEPGSTVTVKDENGNPIGTATAGDDGKFDVAINPPKTNGEDLTVTATDKAGHTSPSNTVKADDSTPPNKPDNLDVSDDGAHVTGTAEPGSTVTVNDENGKPIGTATASDDGKFD</sequence>
<dbReference type="EMBL" id="JTJO01000053">
    <property type="protein sequence ID" value="OBW97054.1"/>
    <property type="molecule type" value="Genomic_DNA"/>
</dbReference>
<dbReference type="NCBIfam" id="NF033510">
    <property type="entry name" value="Ca_tandemer"/>
    <property type="match status" value="2"/>
</dbReference>
<dbReference type="GO" id="GO:0001681">
    <property type="term" value="F:sialate O-acetylesterase activity"/>
    <property type="evidence" value="ECO:0007669"/>
    <property type="project" value="InterPro"/>
</dbReference>
<dbReference type="AlphaFoldDB" id="A0A1A7P764"/>
<feature type="compositionally biased region" description="Polar residues" evidence="1">
    <location>
        <begin position="71"/>
        <end position="93"/>
    </location>
</feature>
<dbReference type="InterPro" id="IPR039329">
    <property type="entry name" value="SIAE"/>
</dbReference>
<dbReference type="PANTHER" id="PTHR22901:SF0">
    <property type="entry name" value="SIALATE O-ACETYLESTERASE"/>
    <property type="match status" value="1"/>
</dbReference>
<protein>
    <recommendedName>
        <fullName evidence="2">Bacterial Ig domain-containing protein</fullName>
    </recommendedName>
</protein>